<comment type="caution">
    <text evidence="2">The sequence shown here is derived from an EMBL/GenBank/DDBJ whole genome shotgun (WGS) entry which is preliminary data.</text>
</comment>
<feature type="region of interest" description="Disordered" evidence="1">
    <location>
        <begin position="1"/>
        <end position="49"/>
    </location>
</feature>
<dbReference type="RefSeq" id="WP_165350860.1">
    <property type="nucleotide sequence ID" value="NZ_JAPCYI010000001.1"/>
</dbReference>
<dbReference type="EMBL" id="JBHMAF010000196">
    <property type="protein sequence ID" value="MFB9761698.1"/>
    <property type="molecule type" value="Genomic_DNA"/>
</dbReference>
<dbReference type="Proteomes" id="UP001589609">
    <property type="component" value="Unassembled WGS sequence"/>
</dbReference>
<evidence type="ECO:0000256" key="1">
    <source>
        <dbReference type="SAM" id="MobiDB-lite"/>
    </source>
</evidence>
<gene>
    <name evidence="2" type="ORF">ACFFMS_26035</name>
</gene>
<name>A0ABV5WMN0_9BACI</name>
<reference evidence="2 3" key="1">
    <citation type="submission" date="2024-09" db="EMBL/GenBank/DDBJ databases">
        <authorList>
            <person name="Sun Q."/>
            <person name="Mori K."/>
        </authorList>
    </citation>
    <scope>NUCLEOTIDE SEQUENCE [LARGE SCALE GENOMIC DNA]</scope>
    <source>
        <strain evidence="2 3">JCM 11201</strain>
    </source>
</reference>
<evidence type="ECO:0000313" key="2">
    <source>
        <dbReference type="EMBL" id="MFB9761698.1"/>
    </source>
</evidence>
<feature type="compositionally biased region" description="Polar residues" evidence="1">
    <location>
        <begin position="7"/>
        <end position="22"/>
    </location>
</feature>
<sequence>MGGAGKQNKNQKLAQLSQQGTHNDVEFGAEQGNAQYQSQKKSGKQMNKR</sequence>
<protein>
    <submittedName>
        <fullName evidence="2">Uncharacterized protein</fullName>
    </submittedName>
</protein>
<proteinExistence type="predicted"/>
<keyword evidence="3" id="KW-1185">Reference proteome</keyword>
<evidence type="ECO:0000313" key="3">
    <source>
        <dbReference type="Proteomes" id="UP001589609"/>
    </source>
</evidence>
<organism evidence="2 3">
    <name type="scientific">Ectobacillus funiculus</name>
    <dbReference type="NCBI Taxonomy" id="137993"/>
    <lineage>
        <taxon>Bacteria</taxon>
        <taxon>Bacillati</taxon>
        <taxon>Bacillota</taxon>
        <taxon>Bacilli</taxon>
        <taxon>Bacillales</taxon>
        <taxon>Bacillaceae</taxon>
        <taxon>Ectobacillus</taxon>
    </lineage>
</organism>
<accession>A0ABV5WMN0</accession>